<name>C0PV68_DROME</name>
<dbReference type="AlphaFoldDB" id="C0PV68"/>
<protein>
    <submittedName>
        <fullName evidence="1">MIP09063p</fullName>
    </submittedName>
</protein>
<gene>
    <name evidence="1" type="primary">CG8119-RA</name>
</gene>
<dbReference type="EMBL" id="BT072924">
    <property type="protein sequence ID" value="ACN81345.1"/>
    <property type="molecule type" value="mRNA"/>
</dbReference>
<reference evidence="1" key="1">
    <citation type="submission" date="2009-03" db="EMBL/GenBank/DDBJ databases">
        <authorList>
            <person name="Carlson J."/>
            <person name="Booth B."/>
            <person name="Frise E."/>
            <person name="Sandler J."/>
            <person name="Wan K."/>
            <person name="Yu C."/>
            <person name="Celniker S."/>
        </authorList>
    </citation>
    <scope>NUCLEOTIDE SEQUENCE</scope>
</reference>
<accession>C0PV68</accession>
<proteinExistence type="evidence at transcript level"/>
<sequence>MSISLSTRRVQLRKRSLLRSLKDRSMGTMLSRKWRFDSLDILAMADGGGARKMGSSMKSRLVCHNH</sequence>
<organism evidence="1">
    <name type="scientific">Drosophila melanogaster</name>
    <name type="common">Fruit fly</name>
    <dbReference type="NCBI Taxonomy" id="7227"/>
    <lineage>
        <taxon>Eukaryota</taxon>
        <taxon>Metazoa</taxon>
        <taxon>Ecdysozoa</taxon>
        <taxon>Arthropoda</taxon>
        <taxon>Hexapoda</taxon>
        <taxon>Insecta</taxon>
        <taxon>Pterygota</taxon>
        <taxon>Neoptera</taxon>
        <taxon>Endopterygota</taxon>
        <taxon>Diptera</taxon>
        <taxon>Brachycera</taxon>
        <taxon>Muscomorpha</taxon>
        <taxon>Ephydroidea</taxon>
        <taxon>Drosophilidae</taxon>
        <taxon>Drosophila</taxon>
        <taxon>Sophophora</taxon>
    </lineage>
</organism>
<evidence type="ECO:0000313" key="1">
    <source>
        <dbReference type="EMBL" id="ACN81345.1"/>
    </source>
</evidence>